<dbReference type="KEGG" id="hbl:XJ32_11185"/>
<sequence length="380" mass="42615">MAQTNTLLSDLQSAIKGNTINRDMVDRFAEQEKNESIQISQMVRGNLANFEATDKPVYNALSALKNAVNEINPSNFKLSFFDKLFGKNNFMQKYFDKFQENQALLDELIKKLEEGKQILLRDNVALEIEATKNAELAEKIKAQLQLALEANNYIESLLAEGANNQNIATQNTQLLAQNLIPQNTESSTAITQTSTQDSMQDIYAVVTSQEISPEKRLEIQNQILFPLKQKITDFQQQILVHTQGEIAIKTLINNNKELANSVDRTKSVTLNALNVAIITAQGLDQQQRVLKAVNDINATTSDLLAQNAANLKQQGVAIQQGAANAMLDMEKLKKAFDDVLSAMEDTQNFRINALPKMQENIQLYNQYIDEMSEKKKKVMG</sequence>
<proteinExistence type="inferred from homology"/>
<evidence type="ECO:0000313" key="2">
    <source>
        <dbReference type="EMBL" id="AQQ60543.1"/>
    </source>
</evidence>
<dbReference type="Pfam" id="PF05816">
    <property type="entry name" value="TelA"/>
    <property type="match status" value="2"/>
</dbReference>
<dbReference type="PANTHER" id="PTHR38432:SF1">
    <property type="entry name" value="TELA-LIKE PROTEIN SAOUHSC_01408"/>
    <property type="match status" value="1"/>
</dbReference>
<name>A0A1Q2LJG3_9HELI</name>
<organism evidence="2 3">
    <name type="scientific">Helicobacter bilis</name>
    <dbReference type="NCBI Taxonomy" id="37372"/>
    <lineage>
        <taxon>Bacteria</taxon>
        <taxon>Pseudomonadati</taxon>
        <taxon>Campylobacterota</taxon>
        <taxon>Epsilonproteobacteria</taxon>
        <taxon>Campylobacterales</taxon>
        <taxon>Helicobacteraceae</taxon>
        <taxon>Helicobacter</taxon>
    </lineage>
</organism>
<evidence type="ECO:0000256" key="1">
    <source>
        <dbReference type="ARBA" id="ARBA00005541"/>
    </source>
</evidence>
<reference evidence="2 3" key="1">
    <citation type="submission" date="2017-02" db="EMBL/GenBank/DDBJ databases">
        <title>Whole genome sequencing of Helicobacter bilis strain AAQJH.</title>
        <authorList>
            <person name="Conlan S."/>
            <person name="Thomas P.J."/>
            <person name="Mullikin J."/>
            <person name="Palmore T.N."/>
            <person name="Frank K.M."/>
            <person name="Segre J.A."/>
        </authorList>
    </citation>
    <scope>NUCLEOTIDE SEQUENCE [LARGE SCALE GENOMIC DNA]</scope>
    <source>
        <strain evidence="2 3">AAQJH</strain>
    </source>
</reference>
<dbReference type="EMBL" id="CP019645">
    <property type="protein sequence ID" value="AQQ60543.1"/>
    <property type="molecule type" value="Genomic_DNA"/>
</dbReference>
<evidence type="ECO:0000313" key="3">
    <source>
        <dbReference type="Proteomes" id="UP000188298"/>
    </source>
</evidence>
<comment type="similarity">
    <text evidence="1">Belongs to the TelA family.</text>
</comment>
<dbReference type="AlphaFoldDB" id="A0A1Q2LJG3"/>
<gene>
    <name evidence="2" type="ORF">XJ32_11185</name>
</gene>
<accession>A0A1Q2LJG3</accession>
<protein>
    <submittedName>
        <fullName evidence="2">Toxic anion resistance family protein</fullName>
    </submittedName>
</protein>
<dbReference type="PANTHER" id="PTHR38432">
    <property type="entry name" value="TELA-LIKE PROTEIN SAOUHSC_01408"/>
    <property type="match status" value="1"/>
</dbReference>
<dbReference type="Proteomes" id="UP000188298">
    <property type="component" value="Chromosome"/>
</dbReference>
<dbReference type="RefSeq" id="WP_077389839.1">
    <property type="nucleotide sequence ID" value="NZ_CP019645.1"/>
</dbReference>
<dbReference type="InterPro" id="IPR008863">
    <property type="entry name" value="Toxic_anion-R_TelA"/>
</dbReference>